<dbReference type="OrthoDB" id="9802699at2"/>
<keyword evidence="9" id="KW-1185">Reference proteome</keyword>
<keyword evidence="3" id="KW-0460">Magnesium</keyword>
<evidence type="ECO:0000259" key="7">
    <source>
        <dbReference type="SMART" id="SM00922"/>
    </source>
</evidence>
<dbReference type="EMBL" id="CP022416">
    <property type="protein sequence ID" value="ASM74507.1"/>
    <property type="molecule type" value="Genomic_DNA"/>
</dbReference>
<dbReference type="KEGG" id="spse:SULPSESMR1_04811"/>
<keyword evidence="8" id="KW-0614">Plasmid</keyword>
<dbReference type="Pfam" id="PF13378">
    <property type="entry name" value="MR_MLE_C"/>
    <property type="match status" value="1"/>
</dbReference>
<keyword evidence="2" id="KW-0479">Metal-binding</keyword>
<dbReference type="Proteomes" id="UP000199754">
    <property type="component" value="Plasmid pSMR1-1"/>
</dbReference>
<evidence type="ECO:0000256" key="2">
    <source>
        <dbReference type="ARBA" id="ARBA00022723"/>
    </source>
</evidence>
<proteinExistence type="predicted"/>
<dbReference type="EC" id="4.2.1.113" evidence="5 6"/>
<gene>
    <name evidence="8" type="primary">menC</name>
    <name evidence="8" type="ORF">SULPSESMR1_04811</name>
</gene>
<sequence length="378" mass="41446">MPEISKPTRPQLTIDRAELRLVRLPLLNPFVISTGTMYDRIFPLLTLYSGAHQGYAEGVMDPLPDYLGETLPAAMALLKDLFLPMIVGKSFENPAALGKLLSPWRGHQMTKATVEMAFWDLWAKSLDLPLQTVLGGTGDAIDAGVSLGIGSIDDTLARVADHHSQGYKRIKLKIKPGHDITLVRAIREAFPDIRLSVDANACYTLADATLLRKLDDLALDYIEQPLAWDDIRDHAILQKRMKTPICLDECINSVRACRQALQTDAGRVINIKVARAGGYYTALQMHDLAAAFDVPVWCGGMLESGIGRAHNIHLSTLPNFTKPGDVSSASRYFARDIIVEKLEATDGRMAVPKGAGIGVTLDENYLTEMTLSSESFCA</sequence>
<organism evidence="8 9">
    <name type="scientific">Pseudosulfitobacter pseudonitzschiae</name>
    <dbReference type="NCBI Taxonomy" id="1402135"/>
    <lineage>
        <taxon>Bacteria</taxon>
        <taxon>Pseudomonadati</taxon>
        <taxon>Pseudomonadota</taxon>
        <taxon>Alphaproteobacteria</taxon>
        <taxon>Rhodobacterales</taxon>
        <taxon>Roseobacteraceae</taxon>
        <taxon>Pseudosulfitobacter</taxon>
    </lineage>
</organism>
<dbReference type="SUPFAM" id="SSF51604">
    <property type="entry name" value="Enolase C-terminal domain-like"/>
    <property type="match status" value="1"/>
</dbReference>
<dbReference type="SMART" id="SM00922">
    <property type="entry name" value="MR_MLE"/>
    <property type="match status" value="1"/>
</dbReference>
<geneLocation type="plasmid" evidence="8 9">
    <name>pSMR1-1</name>
</geneLocation>
<dbReference type="Gene3D" id="3.30.390.10">
    <property type="entry name" value="Enolase-like, N-terminal domain"/>
    <property type="match status" value="1"/>
</dbReference>
<dbReference type="PANTHER" id="PTHR48073:SF5">
    <property type="entry name" value="O-SUCCINYLBENZOATE SYNTHASE"/>
    <property type="match status" value="1"/>
</dbReference>
<reference evidence="8 9" key="1">
    <citation type="submission" date="2017-07" db="EMBL/GenBank/DDBJ databases">
        <title>Genome Sequence of Sulfitobacter pseudonitzschiae Strain SMR1 Isolated from a culture of the Diatom Skeletonema marinoi.</title>
        <authorList>
            <person name="Topel M."/>
            <person name="Pinder M.I.M."/>
            <person name="Johansson O.N."/>
            <person name="Kourtchenko O."/>
            <person name="Godhe A."/>
            <person name="Clarke A.K."/>
        </authorList>
    </citation>
    <scope>NUCLEOTIDE SEQUENCE [LARGE SCALE GENOMIC DNA]</scope>
    <source>
        <strain evidence="8 9">SMR1</strain>
        <plasmid evidence="8 9">pSMR1-1</plasmid>
    </source>
</reference>
<evidence type="ECO:0000256" key="5">
    <source>
        <dbReference type="ARBA" id="ARBA00029491"/>
    </source>
</evidence>
<dbReference type="SFLD" id="SFLDG00180">
    <property type="entry name" value="muconate_cycloisomerase"/>
    <property type="match status" value="1"/>
</dbReference>
<dbReference type="UniPathway" id="UPA00079"/>
<dbReference type="Pfam" id="PF02746">
    <property type="entry name" value="MR_MLE_N"/>
    <property type="match status" value="1"/>
</dbReference>
<dbReference type="RefSeq" id="WP_089422551.1">
    <property type="nucleotide sequence ID" value="NZ_CP022416.1"/>
</dbReference>
<dbReference type="UniPathway" id="UPA01057">
    <property type="reaction ID" value="UER00165"/>
</dbReference>
<dbReference type="GO" id="GO:0046872">
    <property type="term" value="F:metal ion binding"/>
    <property type="evidence" value="ECO:0007669"/>
    <property type="project" value="UniProtKB-KW"/>
</dbReference>
<name>A0A221K6N2_9RHOB</name>
<dbReference type="InterPro" id="IPR013342">
    <property type="entry name" value="Mandelate_racemase_C"/>
</dbReference>
<dbReference type="InterPro" id="IPR029065">
    <property type="entry name" value="Enolase_C-like"/>
</dbReference>
<evidence type="ECO:0000256" key="4">
    <source>
        <dbReference type="ARBA" id="ARBA00023239"/>
    </source>
</evidence>
<dbReference type="InterPro" id="IPR036849">
    <property type="entry name" value="Enolase-like_C_sf"/>
</dbReference>
<dbReference type="SUPFAM" id="SSF54826">
    <property type="entry name" value="Enolase N-terminal domain-like"/>
    <property type="match status" value="1"/>
</dbReference>
<accession>A0A221K6N2</accession>
<dbReference type="STRING" id="1402135.SAMN05444149_101834"/>
<dbReference type="CDD" id="cd03317">
    <property type="entry name" value="NAAAR"/>
    <property type="match status" value="1"/>
</dbReference>
<evidence type="ECO:0000313" key="8">
    <source>
        <dbReference type="EMBL" id="ASM74507.1"/>
    </source>
</evidence>
<dbReference type="GO" id="GO:0043748">
    <property type="term" value="F:O-succinylbenzoate synthase activity"/>
    <property type="evidence" value="ECO:0007669"/>
    <property type="project" value="UniProtKB-EC"/>
</dbReference>
<dbReference type="NCBIfam" id="TIGR01928">
    <property type="entry name" value="menC_lowGC_arch"/>
    <property type="match status" value="1"/>
</dbReference>
<dbReference type="eggNOG" id="COG4948">
    <property type="taxonomic scope" value="Bacteria"/>
</dbReference>
<dbReference type="InterPro" id="IPR029017">
    <property type="entry name" value="Enolase-like_N"/>
</dbReference>
<comment type="cofactor">
    <cofactor evidence="1">
        <name>a divalent metal cation</name>
        <dbReference type="ChEBI" id="CHEBI:60240"/>
    </cofactor>
</comment>
<feature type="domain" description="Mandelate racemase/muconate lactonizing enzyme C-terminal" evidence="7">
    <location>
        <begin position="153"/>
        <end position="244"/>
    </location>
</feature>
<dbReference type="GO" id="GO:0016854">
    <property type="term" value="F:racemase and epimerase activity"/>
    <property type="evidence" value="ECO:0007669"/>
    <property type="project" value="UniProtKB-ARBA"/>
</dbReference>
<dbReference type="Gene3D" id="3.20.20.120">
    <property type="entry name" value="Enolase-like C-terminal domain"/>
    <property type="match status" value="1"/>
</dbReference>
<evidence type="ECO:0000313" key="9">
    <source>
        <dbReference type="Proteomes" id="UP000199754"/>
    </source>
</evidence>
<dbReference type="InterPro" id="IPR010197">
    <property type="entry name" value="OSBS/NAAAR"/>
</dbReference>
<dbReference type="SFLD" id="SFLDS00001">
    <property type="entry name" value="Enolase"/>
    <property type="match status" value="1"/>
</dbReference>
<protein>
    <recommendedName>
        <fullName evidence="5 6">o-succinylbenzoate synthase</fullName>
        <ecNumber evidence="5 6">4.2.1.113</ecNumber>
    </recommendedName>
</protein>
<dbReference type="PANTHER" id="PTHR48073">
    <property type="entry name" value="O-SUCCINYLBENZOATE SYNTHASE-RELATED"/>
    <property type="match status" value="1"/>
</dbReference>
<dbReference type="SFLD" id="SFLDF00009">
    <property type="entry name" value="o-succinylbenzoate_synthase"/>
    <property type="match status" value="1"/>
</dbReference>
<evidence type="ECO:0000256" key="1">
    <source>
        <dbReference type="ARBA" id="ARBA00001968"/>
    </source>
</evidence>
<evidence type="ECO:0000256" key="6">
    <source>
        <dbReference type="NCBIfam" id="TIGR01928"/>
    </source>
</evidence>
<evidence type="ECO:0000256" key="3">
    <source>
        <dbReference type="ARBA" id="ARBA00022842"/>
    </source>
</evidence>
<dbReference type="AlphaFoldDB" id="A0A221K6N2"/>
<dbReference type="GO" id="GO:0009234">
    <property type="term" value="P:menaquinone biosynthetic process"/>
    <property type="evidence" value="ECO:0007669"/>
    <property type="project" value="UniProtKB-UniRule"/>
</dbReference>
<keyword evidence="4 8" id="KW-0456">Lyase</keyword>
<dbReference type="InterPro" id="IPR013341">
    <property type="entry name" value="Mandelate_racemase_N_dom"/>
</dbReference>